<reference evidence="1 2" key="1">
    <citation type="submission" date="2011-08" db="EMBL/GenBank/DDBJ databases">
        <title>The Genome Sequence of Clostridium hathewayi WAL-18680.</title>
        <authorList>
            <consortium name="The Broad Institute Genome Sequencing Platform"/>
            <person name="Earl A."/>
            <person name="Ward D."/>
            <person name="Feldgarden M."/>
            <person name="Gevers D."/>
            <person name="Finegold S.M."/>
            <person name="Summanen P.H."/>
            <person name="Molitoris D.R."/>
            <person name="Song M."/>
            <person name="Daigneault M."/>
            <person name="Allen-Vercoe E."/>
            <person name="Young S.K."/>
            <person name="Zeng Q."/>
            <person name="Gargeya S."/>
            <person name="Fitzgerald M."/>
            <person name="Haas B."/>
            <person name="Abouelleil A."/>
            <person name="Alvarado L."/>
            <person name="Arachchi H.M."/>
            <person name="Berlin A."/>
            <person name="Brown A."/>
            <person name="Chapman S.B."/>
            <person name="Chen Z."/>
            <person name="Dunbar C."/>
            <person name="Freedman E."/>
            <person name="Gearin G."/>
            <person name="Gellesch M."/>
            <person name="Goldberg J."/>
            <person name="Griggs A."/>
            <person name="Gujja S."/>
            <person name="Heiman D."/>
            <person name="Howarth C."/>
            <person name="Larson L."/>
            <person name="Lui A."/>
            <person name="MacDonald P.J.P."/>
            <person name="Montmayeur A."/>
            <person name="Murphy C."/>
            <person name="Neiman D."/>
            <person name="Pearson M."/>
            <person name="Priest M."/>
            <person name="Roberts A."/>
            <person name="Saif S."/>
            <person name="Shea T."/>
            <person name="Shenoy N."/>
            <person name="Sisk P."/>
            <person name="Stolte C."/>
            <person name="Sykes S."/>
            <person name="Wortman J."/>
            <person name="Nusbaum C."/>
            <person name="Birren B."/>
        </authorList>
    </citation>
    <scope>NUCLEOTIDE SEQUENCE [LARGE SCALE GENOMIC DNA]</scope>
    <source>
        <strain evidence="1 2">WAL-18680</strain>
    </source>
</reference>
<organism evidence="1 2">
    <name type="scientific">Hungatella hathewayi WAL-18680</name>
    <dbReference type="NCBI Taxonomy" id="742737"/>
    <lineage>
        <taxon>Bacteria</taxon>
        <taxon>Bacillati</taxon>
        <taxon>Bacillota</taxon>
        <taxon>Clostridia</taxon>
        <taxon>Lachnospirales</taxon>
        <taxon>Lachnospiraceae</taxon>
        <taxon>Hungatella</taxon>
    </lineage>
</organism>
<dbReference type="PATRIC" id="fig|742737.3.peg.2231"/>
<comment type="caution">
    <text evidence="1">The sequence shown here is derived from an EMBL/GenBank/DDBJ whole genome shotgun (WGS) entry which is preliminary data.</text>
</comment>
<keyword evidence="2" id="KW-1185">Reference proteome</keyword>
<dbReference type="Proteomes" id="UP000005384">
    <property type="component" value="Unassembled WGS sequence"/>
</dbReference>
<name>G5IFC7_9FIRM</name>
<dbReference type="AlphaFoldDB" id="G5IFC7"/>
<dbReference type="EMBL" id="ADLN01000044">
    <property type="protein sequence ID" value="EHI59873.1"/>
    <property type="molecule type" value="Genomic_DNA"/>
</dbReference>
<dbReference type="HOGENOM" id="CLU_2450570_0_0_9"/>
<protein>
    <submittedName>
        <fullName evidence="1">Uncharacterized protein</fullName>
    </submittedName>
</protein>
<dbReference type="RefSeq" id="WP_006780184.1">
    <property type="nucleotide sequence ID" value="NZ_CP040506.1"/>
</dbReference>
<accession>G5IFC7</accession>
<evidence type="ECO:0000313" key="2">
    <source>
        <dbReference type="Proteomes" id="UP000005384"/>
    </source>
</evidence>
<sequence>MNEELYEKLEAEFAKRHIDEEVEDVLLDMAEMLADKNVLGKEISCKKTIGRTPLEAVGFCEADEEYPDEASVYIKTLTVAGTVYEIEDYLL</sequence>
<gene>
    <name evidence="1" type="ORF">HMPREF9473_02204</name>
</gene>
<proteinExistence type="predicted"/>
<evidence type="ECO:0000313" key="1">
    <source>
        <dbReference type="EMBL" id="EHI59873.1"/>
    </source>
</evidence>